<proteinExistence type="predicted"/>
<keyword evidence="2" id="KW-0378">Hydrolase</keyword>
<comment type="caution">
    <text evidence="4">The sequence shown here is derived from an EMBL/GenBank/DDBJ whole genome shotgun (WGS) entry which is preliminary data.</text>
</comment>
<protein>
    <submittedName>
        <fullName evidence="4">PHB depolymerase family esterase</fullName>
    </submittedName>
</protein>
<dbReference type="AlphaFoldDB" id="A0A9X2BUT3"/>
<dbReference type="EMBL" id="JALPRX010000068">
    <property type="protein sequence ID" value="MCK8785877.1"/>
    <property type="molecule type" value="Genomic_DNA"/>
</dbReference>
<keyword evidence="3" id="KW-0472">Membrane</keyword>
<keyword evidence="3" id="KW-1133">Transmembrane helix</keyword>
<organism evidence="4 5">
    <name type="scientific">Roseomonas acroporae</name>
    <dbReference type="NCBI Taxonomy" id="2937791"/>
    <lineage>
        <taxon>Bacteria</taxon>
        <taxon>Pseudomonadati</taxon>
        <taxon>Pseudomonadota</taxon>
        <taxon>Alphaproteobacteria</taxon>
        <taxon>Acetobacterales</taxon>
        <taxon>Roseomonadaceae</taxon>
        <taxon>Roseomonas</taxon>
    </lineage>
</organism>
<dbReference type="NCBIfam" id="TIGR01840">
    <property type="entry name" value="esterase_phb"/>
    <property type="match status" value="1"/>
</dbReference>
<dbReference type="Gene3D" id="3.40.50.1820">
    <property type="entry name" value="alpha/beta hydrolase"/>
    <property type="match status" value="1"/>
</dbReference>
<dbReference type="GO" id="GO:0016787">
    <property type="term" value="F:hydrolase activity"/>
    <property type="evidence" value="ECO:0007669"/>
    <property type="project" value="UniProtKB-KW"/>
</dbReference>
<evidence type="ECO:0000256" key="1">
    <source>
        <dbReference type="ARBA" id="ARBA00022729"/>
    </source>
</evidence>
<keyword evidence="5" id="KW-1185">Reference proteome</keyword>
<gene>
    <name evidence="4" type="ORF">M0638_15970</name>
</gene>
<dbReference type="InterPro" id="IPR010126">
    <property type="entry name" value="Esterase_phb"/>
</dbReference>
<reference evidence="4" key="1">
    <citation type="submission" date="2022-04" db="EMBL/GenBank/DDBJ databases">
        <title>Roseomonas acroporae sp. nov., isolated from coral Acropora digitifera.</title>
        <authorList>
            <person name="Sun H."/>
        </authorList>
    </citation>
    <scope>NUCLEOTIDE SEQUENCE</scope>
    <source>
        <strain evidence="4">NAR14</strain>
    </source>
</reference>
<feature type="transmembrane region" description="Helical" evidence="3">
    <location>
        <begin position="178"/>
        <end position="198"/>
    </location>
</feature>
<name>A0A9X2BUT3_9PROT</name>
<evidence type="ECO:0000313" key="5">
    <source>
        <dbReference type="Proteomes" id="UP001139516"/>
    </source>
</evidence>
<evidence type="ECO:0000313" key="4">
    <source>
        <dbReference type="EMBL" id="MCK8785877.1"/>
    </source>
</evidence>
<dbReference type="PANTHER" id="PTHR43037:SF1">
    <property type="entry name" value="BLL1128 PROTEIN"/>
    <property type="match status" value="1"/>
</dbReference>
<evidence type="ECO:0000256" key="2">
    <source>
        <dbReference type="ARBA" id="ARBA00022801"/>
    </source>
</evidence>
<feature type="transmembrane region" description="Helical" evidence="3">
    <location>
        <begin position="153"/>
        <end position="172"/>
    </location>
</feature>
<dbReference type="PANTHER" id="PTHR43037">
    <property type="entry name" value="UNNAMED PRODUCT-RELATED"/>
    <property type="match status" value="1"/>
</dbReference>
<dbReference type="SUPFAM" id="SSF53474">
    <property type="entry name" value="alpha/beta-Hydrolases"/>
    <property type="match status" value="2"/>
</dbReference>
<accession>A0A9X2BUT3</accession>
<dbReference type="InterPro" id="IPR029058">
    <property type="entry name" value="AB_hydrolase_fold"/>
</dbReference>
<dbReference type="InterPro" id="IPR050955">
    <property type="entry name" value="Plant_Biomass_Hydrol_Est"/>
</dbReference>
<keyword evidence="3" id="KW-0812">Transmembrane</keyword>
<evidence type="ECO:0000256" key="3">
    <source>
        <dbReference type="SAM" id="Phobius"/>
    </source>
</evidence>
<dbReference type="Proteomes" id="UP001139516">
    <property type="component" value="Unassembled WGS sequence"/>
</dbReference>
<keyword evidence="1" id="KW-0732">Signal</keyword>
<dbReference type="Pfam" id="PF10503">
    <property type="entry name" value="Esterase_PHB"/>
    <property type="match status" value="1"/>
</dbReference>
<sequence>MHRSSRTRPAAGPRPSLAGTMLAAVWSPFLSLPGPGAAGRVTGIATFGSNPGGLRMLVYTPPRPPAPGAPLVVVLHGCGQRAESFAADAGWIALAAELNLPLLLPEQSARNNAGHCFNWYHQADARRGGGEALSIRQMVRAAIRHFGSDPRRVYVAGFSAGAAMTTTLLATYPAVFAAGAAVAGVPVGCAVGGAHALFRMRHPDAFRSRQSWASAVRAATLARPTKPWPRLSIWQGGRDRTVDPANAEALAAQWSELHGWGPEPAVAEDRGPGLRRYAWGLPARPAVELWALDGLGHGFPVDRRRPGCGREGAWVADAGLPAARHIAAFWGLAPAPG</sequence>
<dbReference type="RefSeq" id="WP_248667990.1">
    <property type="nucleotide sequence ID" value="NZ_JALPRX010000068.1"/>
</dbReference>
<dbReference type="GO" id="GO:0005576">
    <property type="term" value="C:extracellular region"/>
    <property type="evidence" value="ECO:0007669"/>
    <property type="project" value="InterPro"/>
</dbReference>